<keyword evidence="6" id="KW-1185">Reference proteome</keyword>
<protein>
    <submittedName>
        <fullName evidence="5">EAL domain-containing protein</fullName>
    </submittedName>
</protein>
<keyword evidence="1" id="KW-0812">Transmembrane</keyword>
<dbReference type="SMART" id="SM00052">
    <property type="entry name" value="EAL"/>
    <property type="match status" value="1"/>
</dbReference>
<dbReference type="InterPro" id="IPR043128">
    <property type="entry name" value="Rev_trsase/Diguanyl_cyclase"/>
</dbReference>
<evidence type="ECO:0000259" key="4">
    <source>
        <dbReference type="PROSITE" id="PS50887"/>
    </source>
</evidence>
<dbReference type="SMART" id="SM00267">
    <property type="entry name" value="GGDEF"/>
    <property type="match status" value="1"/>
</dbReference>
<dbReference type="Pfam" id="PF00563">
    <property type="entry name" value="EAL"/>
    <property type="match status" value="1"/>
</dbReference>
<feature type="transmembrane region" description="Helical" evidence="1">
    <location>
        <begin position="154"/>
        <end position="171"/>
    </location>
</feature>
<dbReference type="Gene3D" id="3.30.70.270">
    <property type="match status" value="1"/>
</dbReference>
<sequence>MAARTSAITARQIIGLWCPDDAEWRLLRTLQYGGLVRHNLLRPVVLGFACLAMMGVMYGTVPIMVLLCWAATLMLAWMHKARLERLLLRQGLRKISRGQFRHHAMIIGLCAVIWVAPLFIFRSYLDRSTALAVWTLLAMLIAGATASRTSIPMATVLFITITGGGAGLSFLLAGDLIVGLASLGFSIITTVATLESARLFLAARTAEAGVAESQEVVSLLLREYEQDEADWLWRVDVHRRVCEPSDRFAYALGCQPADIDQLPLMQVIGRRSWETGKLSPSLQELAAHIGQEQAFSNLLVQAELGSGDRWWKLSGTPMHDSKGSFTGYRGVGSDVTEQRETEERIAYQAQFDALTGLPNRRMVIEALSAALAEAGRWHGNCAFLMIDLDRFKAVNDTLGHPIGDRLLIDVAERLRAAVAGSGQCGRLGGDEFAAVVYDVQEPRQVSVIANRIIKELCRPFLVEGHMVMIGASIGSAIGPADGETVDALMRNADMALYGMKRAGRGGHRIFEMALQQDRNDRQEMEIALRDALPHNQLDLRYQPMVAAAGDVVIGFEALLRWRHPERGSISPDVFVALAEETRLILQIGEWAMIRACREAVGWASDMKICVNVSGVQLRDPGFGNMVARVLAETGLPPQRLEIEIKEQVFQTDPRMVRQALDDALLLGCSLALDDFGTGHSSLGNLRTGNFSTVKIDRRFVQGAVRGSAESLAVIRAVVAMSQSLGIRTVAEGVETADEMRLMRSLGLDAIQGFYFGRPIDAAETLALIDSRRDGFPGQGSVRAKVA</sequence>
<feature type="transmembrane region" description="Helical" evidence="1">
    <location>
        <begin position="104"/>
        <end position="125"/>
    </location>
</feature>
<feature type="domain" description="GGDEF" evidence="4">
    <location>
        <begin position="379"/>
        <end position="512"/>
    </location>
</feature>
<keyword evidence="1" id="KW-0472">Membrane</keyword>
<keyword evidence="1" id="KW-1133">Transmembrane helix</keyword>
<dbReference type="Gene3D" id="3.30.450.20">
    <property type="entry name" value="PAS domain"/>
    <property type="match status" value="1"/>
</dbReference>
<dbReference type="SUPFAM" id="SSF55785">
    <property type="entry name" value="PYP-like sensor domain (PAS domain)"/>
    <property type="match status" value="1"/>
</dbReference>
<feature type="transmembrane region" description="Helical" evidence="1">
    <location>
        <begin position="131"/>
        <end position="147"/>
    </location>
</feature>
<dbReference type="InterPro" id="IPR000160">
    <property type="entry name" value="GGDEF_dom"/>
</dbReference>
<proteinExistence type="predicted"/>
<dbReference type="InterPro" id="IPR029787">
    <property type="entry name" value="Nucleotide_cyclase"/>
</dbReference>
<dbReference type="InterPro" id="IPR035919">
    <property type="entry name" value="EAL_sf"/>
</dbReference>
<evidence type="ECO:0000313" key="5">
    <source>
        <dbReference type="EMBL" id="MXO98487.1"/>
    </source>
</evidence>
<dbReference type="PROSITE" id="PS50887">
    <property type="entry name" value="GGDEF"/>
    <property type="match status" value="1"/>
</dbReference>
<feature type="transmembrane region" description="Helical" evidence="1">
    <location>
        <begin position="177"/>
        <end position="194"/>
    </location>
</feature>
<evidence type="ECO:0000313" key="6">
    <source>
        <dbReference type="Proteomes" id="UP000469430"/>
    </source>
</evidence>
<dbReference type="OrthoDB" id="9814202at2"/>
<dbReference type="Gene3D" id="3.20.20.450">
    <property type="entry name" value="EAL domain"/>
    <property type="match status" value="1"/>
</dbReference>
<dbReference type="Proteomes" id="UP000469430">
    <property type="component" value="Unassembled WGS sequence"/>
</dbReference>
<dbReference type="SUPFAM" id="SSF55073">
    <property type="entry name" value="Nucleotide cyclase"/>
    <property type="match status" value="1"/>
</dbReference>
<feature type="transmembrane region" description="Helical" evidence="1">
    <location>
        <begin position="40"/>
        <end position="58"/>
    </location>
</feature>
<feature type="domain" description="EAL" evidence="3">
    <location>
        <begin position="521"/>
        <end position="772"/>
    </location>
</feature>
<organism evidence="5 6">
    <name type="scientific">Croceibacterium xixiisoli</name>
    <dbReference type="NCBI Taxonomy" id="1476466"/>
    <lineage>
        <taxon>Bacteria</taxon>
        <taxon>Pseudomonadati</taxon>
        <taxon>Pseudomonadota</taxon>
        <taxon>Alphaproteobacteria</taxon>
        <taxon>Sphingomonadales</taxon>
        <taxon>Erythrobacteraceae</taxon>
        <taxon>Croceibacterium</taxon>
    </lineage>
</organism>
<reference evidence="5 6" key="1">
    <citation type="submission" date="2019-12" db="EMBL/GenBank/DDBJ databases">
        <title>Genomic-based taxomic classification of the family Erythrobacteraceae.</title>
        <authorList>
            <person name="Xu L."/>
        </authorList>
    </citation>
    <scope>NUCLEOTIDE SEQUENCE [LARGE SCALE GENOMIC DNA]</scope>
    <source>
        <strain evidence="5 6">S36</strain>
    </source>
</reference>
<comment type="caution">
    <text evidence="5">The sequence shown here is derived from an EMBL/GenBank/DDBJ whole genome shotgun (WGS) entry which is preliminary data.</text>
</comment>
<dbReference type="InterPro" id="IPR052155">
    <property type="entry name" value="Biofilm_reg_signaling"/>
</dbReference>
<dbReference type="EMBL" id="WTYJ01000001">
    <property type="protein sequence ID" value="MXO98487.1"/>
    <property type="molecule type" value="Genomic_DNA"/>
</dbReference>
<dbReference type="InterPro" id="IPR035965">
    <property type="entry name" value="PAS-like_dom_sf"/>
</dbReference>
<dbReference type="InterPro" id="IPR000700">
    <property type="entry name" value="PAS-assoc_C"/>
</dbReference>
<name>A0A6I4TUJ7_9SPHN</name>
<dbReference type="InterPro" id="IPR001633">
    <property type="entry name" value="EAL_dom"/>
</dbReference>
<dbReference type="CDD" id="cd01949">
    <property type="entry name" value="GGDEF"/>
    <property type="match status" value="1"/>
</dbReference>
<accession>A0A6I4TUJ7</accession>
<dbReference type="CDD" id="cd01948">
    <property type="entry name" value="EAL"/>
    <property type="match status" value="1"/>
</dbReference>
<dbReference type="RefSeq" id="WP_161390123.1">
    <property type="nucleotide sequence ID" value="NZ_JBHSCP010000001.1"/>
</dbReference>
<dbReference type="PANTHER" id="PTHR44757:SF2">
    <property type="entry name" value="BIOFILM ARCHITECTURE MAINTENANCE PROTEIN MBAA"/>
    <property type="match status" value="1"/>
</dbReference>
<dbReference type="AlphaFoldDB" id="A0A6I4TUJ7"/>
<gene>
    <name evidence="5" type="ORF">GRI97_05735</name>
</gene>
<evidence type="ECO:0000259" key="2">
    <source>
        <dbReference type="PROSITE" id="PS50113"/>
    </source>
</evidence>
<dbReference type="NCBIfam" id="TIGR00254">
    <property type="entry name" value="GGDEF"/>
    <property type="match status" value="1"/>
</dbReference>
<dbReference type="SUPFAM" id="SSF141868">
    <property type="entry name" value="EAL domain-like"/>
    <property type="match status" value="1"/>
</dbReference>
<evidence type="ECO:0000259" key="3">
    <source>
        <dbReference type="PROSITE" id="PS50883"/>
    </source>
</evidence>
<dbReference type="PANTHER" id="PTHR44757">
    <property type="entry name" value="DIGUANYLATE CYCLASE DGCP"/>
    <property type="match status" value="1"/>
</dbReference>
<feature type="domain" description="PAC" evidence="2">
    <location>
        <begin position="293"/>
        <end position="347"/>
    </location>
</feature>
<dbReference type="PROSITE" id="PS50113">
    <property type="entry name" value="PAC"/>
    <property type="match status" value="1"/>
</dbReference>
<dbReference type="PROSITE" id="PS50883">
    <property type="entry name" value="EAL"/>
    <property type="match status" value="1"/>
</dbReference>
<evidence type="ECO:0000256" key="1">
    <source>
        <dbReference type="SAM" id="Phobius"/>
    </source>
</evidence>
<dbReference type="Pfam" id="PF00990">
    <property type="entry name" value="GGDEF"/>
    <property type="match status" value="1"/>
</dbReference>